<dbReference type="EMBL" id="LFZO01000049">
    <property type="protein sequence ID" value="KXT15860.1"/>
    <property type="molecule type" value="Genomic_DNA"/>
</dbReference>
<proteinExistence type="predicted"/>
<comment type="caution">
    <text evidence="3">The sequence shown here is derived from an EMBL/GenBank/DDBJ whole genome shotgun (WGS) entry which is preliminary data.</text>
</comment>
<feature type="region of interest" description="Disordered" evidence="1">
    <location>
        <begin position="1147"/>
        <end position="1173"/>
    </location>
</feature>
<name>A0A139IMH8_9PEZI</name>
<dbReference type="InterPro" id="IPR001810">
    <property type="entry name" value="F-box_dom"/>
</dbReference>
<evidence type="ECO:0000313" key="4">
    <source>
        <dbReference type="Proteomes" id="UP000073492"/>
    </source>
</evidence>
<evidence type="ECO:0000313" key="3">
    <source>
        <dbReference type="EMBL" id="KXT15860.1"/>
    </source>
</evidence>
<feature type="compositionally biased region" description="Low complexity" evidence="1">
    <location>
        <begin position="68"/>
        <end position="79"/>
    </location>
</feature>
<feature type="region of interest" description="Disordered" evidence="1">
    <location>
        <begin position="1"/>
        <end position="86"/>
    </location>
</feature>
<evidence type="ECO:0000259" key="2">
    <source>
        <dbReference type="PROSITE" id="PS50181"/>
    </source>
</evidence>
<dbReference type="AlphaFoldDB" id="A0A139IMH8"/>
<dbReference type="OrthoDB" id="4194555at2759"/>
<feature type="region of interest" description="Disordered" evidence="1">
    <location>
        <begin position="133"/>
        <end position="190"/>
    </location>
</feature>
<feature type="region of interest" description="Disordered" evidence="1">
    <location>
        <begin position="428"/>
        <end position="448"/>
    </location>
</feature>
<feature type="compositionally biased region" description="Basic residues" evidence="1">
    <location>
        <begin position="43"/>
        <end position="58"/>
    </location>
</feature>
<accession>A0A139IMH8</accession>
<organism evidence="3 4">
    <name type="scientific">Pseudocercospora musae</name>
    <dbReference type="NCBI Taxonomy" id="113226"/>
    <lineage>
        <taxon>Eukaryota</taxon>
        <taxon>Fungi</taxon>
        <taxon>Dikarya</taxon>
        <taxon>Ascomycota</taxon>
        <taxon>Pezizomycotina</taxon>
        <taxon>Dothideomycetes</taxon>
        <taxon>Dothideomycetidae</taxon>
        <taxon>Mycosphaerellales</taxon>
        <taxon>Mycosphaerellaceae</taxon>
        <taxon>Pseudocercospora</taxon>
    </lineage>
</organism>
<evidence type="ECO:0000256" key="1">
    <source>
        <dbReference type="SAM" id="MobiDB-lite"/>
    </source>
</evidence>
<protein>
    <recommendedName>
        <fullName evidence="2">F-box domain-containing protein</fullName>
    </recommendedName>
</protein>
<gene>
    <name evidence="3" type="ORF">AC579_10412</name>
</gene>
<keyword evidence="4" id="KW-1185">Reference proteome</keyword>
<reference evidence="3 4" key="1">
    <citation type="submission" date="2015-07" db="EMBL/GenBank/DDBJ databases">
        <title>Comparative genomics of the Sigatoka disease complex on banana suggests a link between parallel evolutionary changes in Pseudocercospora fijiensis and Pseudocercospora eumusae and increased virulence on the banana host.</title>
        <authorList>
            <person name="Chang T.-C."/>
            <person name="Salvucci A."/>
            <person name="Crous P.W."/>
            <person name="Stergiopoulos I."/>
        </authorList>
    </citation>
    <scope>NUCLEOTIDE SEQUENCE [LARGE SCALE GENOMIC DNA]</scope>
    <source>
        <strain evidence="3 4">CBS 116634</strain>
    </source>
</reference>
<dbReference type="Proteomes" id="UP000073492">
    <property type="component" value="Unassembled WGS sequence"/>
</dbReference>
<dbReference type="PROSITE" id="PS50181">
    <property type="entry name" value="FBOX"/>
    <property type="match status" value="1"/>
</dbReference>
<feature type="domain" description="F-box" evidence="2">
    <location>
        <begin position="360"/>
        <end position="406"/>
    </location>
</feature>
<sequence length="1173" mass="129582">MSGVVSARRSREGRRLLGKLTPSSSAAATNKPALRTTSTSCKHSPRKHREYSRLHVHSHSLGASQDLSSPSPSYGDSSSMHNHTSSTIPLGNLIDLDLPDDIASPSHQNRSASLAALDVSILSPRRRMLSRLNRFGRDSRAGPSRPSNPNFHPEATELVPAGRMPPKRKASTSARSGVKLSSPRSSCSASDYPVLSAEHLFGRDAVRTDSENLEDLLSEGDEEQPDIFELELQHVRGNNQQQTNGTQRERLQEALHLMRAQAEKTKKSPEGVQYQSAILFCQDDSGLRESPSPLSESTTSGGNDISRAVRYLPLCPASGSHMRGGITKDSELTVLPSHRERIANSTQLRHASRVTWPSEGYASNPLPLEIFDIITDFLSRDDIKSMRLVNKEFETKVSATLFWSSVVPFNTELYDMIDEYRPLRAARPGDKGKGKARARGLPSPAATGLNWQNAKEDAQGKMYKGHGLRVFQGFGPHIKRFGMSFEVAESQLARPPIKKELDHVDSYHGSYDWPPQQYTRFADLASLERTADETLRMKAAFANLHKVQDLALSLDNGLGWLNGPDKSIYARVFQRPSPVFGQSRPVPDQQMQEAKAFWNSIQMCHRSLGIDFDPKEVSLARRMLTKPPAELTGLQGTRYADTKNWLSIVGERIAPAIIGTGSTEDPRHGVLYTTFNQPDLNNAGLYDKSALVPADLRKEQKEWLMETDWAQRAFLECYMLAITDNPATFARVKSLTIAKVSSGLLPILARESFWDALPGLCDVTIHVKPDWRTVERDNAGFAEACSRNPSDAVNIFHKNILRDRICLRPSITKLNIGWVGGGEHAEGIFARNNHLLPAPLTPLDHSTAITANFGLVFKFVEHLTITNCWMTPPMLQELVSVHAEKNLKTLTLDSVSLTAHPKFPAGGQAGIHQQIAQAIVAAQNGHQPALPGLNPANPQQGLLANIQQWLNNPGPNFGAGHLQQLLQQHAQQWGLLAQAPAPVQPTQPLQPQPAVVAQNVQQPAGPAAPHWSANLREGSWPELIDRISPGRVFRDFLPQPAPWEKQLPERRRTALRTIEFKSCGYAKLVNNNSFDQFAIEAGHDHHFTVWFQARQAALRSAMMSTNDRYFGSIVQRIRRAESNALLLAWSLNEHLWSDGADEPEYDGFLPGGTGRFSGKIDAGDSPPAAVASE</sequence>